<keyword evidence="2" id="KW-1185">Reference proteome</keyword>
<comment type="caution">
    <text evidence="1">The sequence shown here is derived from an EMBL/GenBank/DDBJ whole genome shotgun (WGS) entry which is preliminary data.</text>
</comment>
<accession>A0ACB5SAB8</accession>
<sequence length="261" mass="29450">MAYDYYKYNPSLAAAITATALFSLSTSVHIAQMMVARTWFFIPFVIGGTFEALGYTGRSISSSETPDWTLAPYLLQSLLILLAPAFFTASIYMAFSRIIRMTNGESLSLIRVNWLTKIFVTGDIISFLVQAAGGGILANADTSSERKNGERVITIGLIVQLVFFGIFILVALNFHHRLGNHPNHTSKTVPWKSSLIVLYIASMLIMVRSVFRVIEYVQGEDGALLRKEIWLYVFDAAQMFQMMLLFNWKHPGLLTKRWRPM</sequence>
<evidence type="ECO:0000313" key="1">
    <source>
        <dbReference type="EMBL" id="GME32705.1"/>
    </source>
</evidence>
<dbReference type="EMBL" id="BSXG01000225">
    <property type="protein sequence ID" value="GME32705.1"/>
    <property type="molecule type" value="Genomic_DNA"/>
</dbReference>
<reference evidence="1" key="1">
    <citation type="submission" date="2024-09" db="EMBL/GenBank/DDBJ databases">
        <title>Draft Genome Sequences of Neofusicoccum parvum.</title>
        <authorList>
            <person name="Ashida A."/>
            <person name="Camagna M."/>
            <person name="Tanaka A."/>
            <person name="Takemoto D."/>
        </authorList>
    </citation>
    <scope>NUCLEOTIDE SEQUENCE</scope>
    <source>
        <strain evidence="1">PPO83</strain>
    </source>
</reference>
<name>A0ACB5SAB8_9PEZI</name>
<organism evidence="1 2">
    <name type="scientific">Neofusicoccum parvum</name>
    <dbReference type="NCBI Taxonomy" id="310453"/>
    <lineage>
        <taxon>Eukaryota</taxon>
        <taxon>Fungi</taxon>
        <taxon>Dikarya</taxon>
        <taxon>Ascomycota</taxon>
        <taxon>Pezizomycotina</taxon>
        <taxon>Dothideomycetes</taxon>
        <taxon>Dothideomycetes incertae sedis</taxon>
        <taxon>Botryosphaeriales</taxon>
        <taxon>Botryosphaeriaceae</taxon>
        <taxon>Neofusicoccum</taxon>
    </lineage>
</organism>
<dbReference type="Proteomes" id="UP001165186">
    <property type="component" value="Unassembled WGS sequence"/>
</dbReference>
<gene>
    <name evidence="1" type="primary">g7959</name>
    <name evidence="1" type="ORF">NpPPO83_00007959</name>
</gene>
<proteinExistence type="predicted"/>
<protein>
    <submittedName>
        <fullName evidence="1">Related to protein RTA1</fullName>
    </submittedName>
</protein>
<evidence type="ECO:0000313" key="2">
    <source>
        <dbReference type="Proteomes" id="UP001165186"/>
    </source>
</evidence>